<evidence type="ECO:0000256" key="2">
    <source>
        <dbReference type="ARBA" id="ARBA00022630"/>
    </source>
</evidence>
<dbReference type="SUPFAM" id="SSF51905">
    <property type="entry name" value="FAD/NAD(P)-binding domain"/>
    <property type="match status" value="1"/>
</dbReference>
<evidence type="ECO:0000256" key="3">
    <source>
        <dbReference type="ARBA" id="ARBA00022827"/>
    </source>
</evidence>
<evidence type="ECO:0000313" key="7">
    <source>
        <dbReference type="Proteomes" id="UP001222118"/>
    </source>
</evidence>
<comment type="cofactor">
    <cofactor evidence="1">
        <name>FAD</name>
        <dbReference type="ChEBI" id="CHEBI:57692"/>
    </cofactor>
</comment>
<name>A0ABY7YTT5_9HYPH</name>
<dbReference type="SUPFAM" id="SSF160996">
    <property type="entry name" value="HI0933 insert domain-like"/>
    <property type="match status" value="1"/>
</dbReference>
<feature type="domain" description="RsdA/BaiN/AoA(So)-like Rossmann fold-like" evidence="4">
    <location>
        <begin position="5"/>
        <end position="390"/>
    </location>
</feature>
<evidence type="ECO:0000256" key="1">
    <source>
        <dbReference type="ARBA" id="ARBA00001974"/>
    </source>
</evidence>
<dbReference type="Gene3D" id="1.10.8.260">
    <property type="entry name" value="HI0933 insert domain-like"/>
    <property type="match status" value="1"/>
</dbReference>
<accession>A0ABY7YTT5</accession>
<gene>
    <name evidence="6" type="ORF">PSQ90_08825</name>
</gene>
<reference evidence="6 7" key="1">
    <citation type="submission" date="2023-02" db="EMBL/GenBank/DDBJ databases">
        <title>Devosia chondri sp. nov., isolated from the phycosphere of marine algae.</title>
        <authorList>
            <person name="Kim J.M."/>
            <person name="Lee J.K."/>
            <person name="Choi B.J."/>
            <person name="Bayburt H."/>
            <person name="Jeon C.O."/>
        </authorList>
    </citation>
    <scope>NUCLEOTIDE SEQUENCE [LARGE SCALE GENOMIC DNA]</scope>
    <source>
        <strain evidence="6 7">G2-5</strain>
    </source>
</reference>
<dbReference type="PRINTS" id="PR00411">
    <property type="entry name" value="PNDRDTASEI"/>
</dbReference>
<keyword evidence="7" id="KW-1185">Reference proteome</keyword>
<dbReference type="PANTHER" id="PTHR42887">
    <property type="entry name" value="OS12G0638800 PROTEIN"/>
    <property type="match status" value="1"/>
</dbReference>
<protein>
    <submittedName>
        <fullName evidence="6">NAD(P)/FAD-dependent oxidoreductase</fullName>
    </submittedName>
</protein>
<dbReference type="Gene3D" id="3.50.50.60">
    <property type="entry name" value="FAD/NAD(P)-binding domain"/>
    <property type="match status" value="1"/>
</dbReference>
<organism evidence="6 7">
    <name type="scientific">Devosia rhodophyticola</name>
    <dbReference type="NCBI Taxonomy" id="3026423"/>
    <lineage>
        <taxon>Bacteria</taxon>
        <taxon>Pseudomonadati</taxon>
        <taxon>Pseudomonadota</taxon>
        <taxon>Alphaproteobacteria</taxon>
        <taxon>Hyphomicrobiales</taxon>
        <taxon>Devosiaceae</taxon>
        <taxon>Devosia</taxon>
    </lineage>
</organism>
<sequence>MAHYDVIILGAGAAGMMAAIEAGKRGRSVMVVDHAKFPGEKIRISGGGRCNFTNTNTQRDRFLSHNPRFALSALSRYTPTDFIAMVKRHGIAFHEKTLGQLFCDSNAQQIISMLTTEMRAVGVKLALSTSVVSVNKTVNGFGVALSDSNATCDSLIVATGGKSIPKMGATSFGYQMASQFGLRLVETRPALVPLTFEEGALERLKPLAGIATDVTVSHGKTRFDEALLFTHRGLSGPAILQISSFWREGDEICIDLLPDSDVMALLREARAKSPKLQIQTVVSAWLPKKLAQLLGEDLEMPGMIGDFSDKKLAVVADALTSWTLKPVGSEGYRTAEVTLGGVDTRDLDAKTMAARAVPGLYFIGEVVDVTGWLGGYNFQWAWASGWAAGQVA</sequence>
<dbReference type="EMBL" id="CP118247">
    <property type="protein sequence ID" value="WDR04450.1"/>
    <property type="molecule type" value="Genomic_DNA"/>
</dbReference>
<feature type="domain" description="RsdA/BaiN/AoA(So)-like insert" evidence="5">
    <location>
        <begin position="188"/>
        <end position="337"/>
    </location>
</feature>
<dbReference type="Proteomes" id="UP001222118">
    <property type="component" value="Chromosome"/>
</dbReference>
<dbReference type="InterPro" id="IPR057661">
    <property type="entry name" value="RsdA/BaiN/AoA(So)_Rossmann"/>
</dbReference>
<evidence type="ECO:0000259" key="4">
    <source>
        <dbReference type="Pfam" id="PF03486"/>
    </source>
</evidence>
<dbReference type="InterPro" id="IPR036188">
    <property type="entry name" value="FAD/NAD-bd_sf"/>
</dbReference>
<dbReference type="Gene3D" id="2.40.30.10">
    <property type="entry name" value="Translation factors"/>
    <property type="match status" value="1"/>
</dbReference>
<evidence type="ECO:0000313" key="6">
    <source>
        <dbReference type="EMBL" id="WDR04450.1"/>
    </source>
</evidence>
<dbReference type="PRINTS" id="PR00368">
    <property type="entry name" value="FADPNR"/>
</dbReference>
<proteinExistence type="predicted"/>
<dbReference type="Pfam" id="PF22780">
    <property type="entry name" value="HI0933_like_1st"/>
    <property type="match status" value="1"/>
</dbReference>
<evidence type="ECO:0000259" key="5">
    <source>
        <dbReference type="Pfam" id="PF22780"/>
    </source>
</evidence>
<dbReference type="Pfam" id="PF03486">
    <property type="entry name" value="HI0933_like"/>
    <property type="match status" value="1"/>
</dbReference>
<dbReference type="RefSeq" id="WP_282209971.1">
    <property type="nucleotide sequence ID" value="NZ_CP118247.1"/>
</dbReference>
<keyword evidence="3" id="KW-0274">FAD</keyword>
<dbReference type="InterPro" id="IPR004792">
    <property type="entry name" value="BaiN-like"/>
</dbReference>
<keyword evidence="2" id="KW-0285">Flavoprotein</keyword>
<dbReference type="NCBIfam" id="TIGR00275">
    <property type="entry name" value="aminoacetone oxidase family FAD-binding enzyme"/>
    <property type="match status" value="1"/>
</dbReference>
<dbReference type="InterPro" id="IPR055178">
    <property type="entry name" value="RsdA/BaiN/AoA(So)-like_dom"/>
</dbReference>
<dbReference type="PANTHER" id="PTHR42887:SF2">
    <property type="entry name" value="OS12G0638800 PROTEIN"/>
    <property type="match status" value="1"/>
</dbReference>
<dbReference type="InterPro" id="IPR023166">
    <property type="entry name" value="BaiN-like_dom_sf"/>
</dbReference>